<evidence type="ECO:0000313" key="5">
    <source>
        <dbReference type="EMBL" id="QUE51555.1"/>
    </source>
</evidence>
<protein>
    <submittedName>
        <fullName evidence="5">RibD family protein</fullName>
    </submittedName>
</protein>
<keyword evidence="6" id="KW-1185">Reference proteome</keyword>
<dbReference type="AlphaFoldDB" id="A0A975J039"/>
<dbReference type="PANTHER" id="PTHR38011">
    <property type="entry name" value="DIHYDROFOLATE REDUCTASE FAMILY PROTEIN (AFU_ORTHOLOGUE AFUA_8G06820)"/>
    <property type="match status" value="1"/>
</dbReference>
<dbReference type="GO" id="GO:0008703">
    <property type="term" value="F:5-amino-6-(5-phosphoribosylamino)uracil reductase activity"/>
    <property type="evidence" value="ECO:0007669"/>
    <property type="project" value="InterPro"/>
</dbReference>
<gene>
    <name evidence="5" type="ORF">KBB96_01370</name>
</gene>
<evidence type="ECO:0000256" key="2">
    <source>
        <dbReference type="ARBA" id="ARBA00022857"/>
    </source>
</evidence>
<evidence type="ECO:0000256" key="3">
    <source>
        <dbReference type="ARBA" id="ARBA00023002"/>
    </source>
</evidence>
<evidence type="ECO:0000259" key="4">
    <source>
        <dbReference type="Pfam" id="PF01872"/>
    </source>
</evidence>
<dbReference type="InterPro" id="IPR050765">
    <property type="entry name" value="Riboflavin_Biosynth_HTPR"/>
</dbReference>
<organism evidence="5 6">
    <name type="scientific">Luteolibacter ambystomatis</name>
    <dbReference type="NCBI Taxonomy" id="2824561"/>
    <lineage>
        <taxon>Bacteria</taxon>
        <taxon>Pseudomonadati</taxon>
        <taxon>Verrucomicrobiota</taxon>
        <taxon>Verrucomicrobiia</taxon>
        <taxon>Verrucomicrobiales</taxon>
        <taxon>Verrucomicrobiaceae</taxon>
        <taxon>Luteolibacter</taxon>
    </lineage>
</organism>
<dbReference type="RefSeq" id="WP_211631694.1">
    <property type="nucleotide sequence ID" value="NZ_CP073100.1"/>
</dbReference>
<dbReference type="GO" id="GO:0009231">
    <property type="term" value="P:riboflavin biosynthetic process"/>
    <property type="evidence" value="ECO:0007669"/>
    <property type="project" value="InterPro"/>
</dbReference>
<dbReference type="InterPro" id="IPR024072">
    <property type="entry name" value="DHFR-like_dom_sf"/>
</dbReference>
<dbReference type="PANTHER" id="PTHR38011:SF7">
    <property type="entry name" value="2,5-DIAMINO-6-RIBOSYLAMINO-4(3H)-PYRIMIDINONE 5'-PHOSPHATE REDUCTASE"/>
    <property type="match status" value="1"/>
</dbReference>
<reference evidence="5" key="1">
    <citation type="submission" date="2021-04" db="EMBL/GenBank/DDBJ databases">
        <title>Luteolibacter sp. 32A isolated from the skin of an Anderson's salamander (Ambystoma andersonii).</title>
        <authorList>
            <person name="Spergser J."/>
            <person name="Busse H.-J."/>
        </authorList>
    </citation>
    <scope>NUCLEOTIDE SEQUENCE</scope>
    <source>
        <strain evidence="5">32A</strain>
    </source>
</reference>
<dbReference type="InterPro" id="IPR002734">
    <property type="entry name" value="RibDG_C"/>
</dbReference>
<name>A0A975J039_9BACT</name>
<comment type="pathway">
    <text evidence="1">Cofactor biosynthesis; riboflavin biosynthesis.</text>
</comment>
<keyword evidence="3" id="KW-0560">Oxidoreductase</keyword>
<dbReference type="EMBL" id="CP073100">
    <property type="protein sequence ID" value="QUE51555.1"/>
    <property type="molecule type" value="Genomic_DNA"/>
</dbReference>
<sequence>MRPFVSTNLAISADGKISTVDRHPSGWTSSADHERLQAFRRGADALLVGRGTWEADRMTMTVRDQDRQPLRCVVSHGGNFDPSHPMFATPGGKIHLLVTGNVDAAIPSGAHLHHGSVASFLETLARDHGVQRLHCEGGGSLIRALAELDAIDEFHLTWAGHSLFGGKSAPTPTGIPGAFLPASLAFELTGFEPAAGECFLSYRRKRA</sequence>
<dbReference type="Gene3D" id="3.40.430.10">
    <property type="entry name" value="Dihydrofolate Reductase, subunit A"/>
    <property type="match status" value="1"/>
</dbReference>
<dbReference type="SUPFAM" id="SSF53597">
    <property type="entry name" value="Dihydrofolate reductase-like"/>
    <property type="match status" value="1"/>
</dbReference>
<proteinExistence type="predicted"/>
<dbReference type="Proteomes" id="UP000676169">
    <property type="component" value="Chromosome"/>
</dbReference>
<dbReference type="Pfam" id="PF01872">
    <property type="entry name" value="RibD_C"/>
    <property type="match status" value="1"/>
</dbReference>
<evidence type="ECO:0000313" key="6">
    <source>
        <dbReference type="Proteomes" id="UP000676169"/>
    </source>
</evidence>
<evidence type="ECO:0000256" key="1">
    <source>
        <dbReference type="ARBA" id="ARBA00005104"/>
    </source>
</evidence>
<accession>A0A975J039</accession>
<dbReference type="KEGG" id="lamb:KBB96_01370"/>
<feature type="domain" description="Bacterial bifunctional deaminase-reductase C-terminal" evidence="4">
    <location>
        <begin position="3"/>
        <end position="174"/>
    </location>
</feature>
<keyword evidence="2" id="KW-0521">NADP</keyword>